<feature type="compositionally biased region" description="Low complexity" evidence="3">
    <location>
        <begin position="34"/>
        <end position="54"/>
    </location>
</feature>
<dbReference type="Gene3D" id="3.40.30.10">
    <property type="entry name" value="Glutaredoxin"/>
    <property type="match status" value="1"/>
</dbReference>
<reference evidence="5" key="1">
    <citation type="submission" date="2019-09" db="EMBL/GenBank/DDBJ databases">
        <title>Genomic analysis of Haloferax sp. CBA1149.</title>
        <authorList>
            <person name="Roh S.W."/>
        </authorList>
    </citation>
    <scope>NUCLEOTIDE SEQUENCE</scope>
    <source>
        <strain evidence="5">CBA1149</strain>
    </source>
</reference>
<feature type="region of interest" description="Disordered" evidence="3">
    <location>
        <begin position="27"/>
        <end position="54"/>
    </location>
</feature>
<dbReference type="PANTHER" id="PTHR42852">
    <property type="entry name" value="THIOL:DISULFIDE INTERCHANGE PROTEIN DSBE"/>
    <property type="match status" value="1"/>
</dbReference>
<evidence type="ECO:0000256" key="1">
    <source>
        <dbReference type="ARBA" id="ARBA00004196"/>
    </source>
</evidence>
<comment type="subcellular location">
    <subcellularLocation>
        <location evidence="1">Cell envelope</location>
    </subcellularLocation>
</comment>
<dbReference type="AlphaFoldDB" id="A0A643JZG6"/>
<evidence type="ECO:0000259" key="4">
    <source>
        <dbReference type="PROSITE" id="PS51352"/>
    </source>
</evidence>
<dbReference type="PANTHER" id="PTHR42852:SF17">
    <property type="entry name" value="THIOREDOXIN-LIKE PROTEIN HI_1115"/>
    <property type="match status" value="1"/>
</dbReference>
<dbReference type="InterPro" id="IPR036249">
    <property type="entry name" value="Thioredoxin-like_sf"/>
</dbReference>
<keyword evidence="2" id="KW-0201">Cytochrome c-type biogenesis</keyword>
<comment type="caution">
    <text evidence="5">The sequence shown here is derived from an EMBL/GenBank/DDBJ whole genome shotgun (WGS) entry which is preliminary data.</text>
</comment>
<dbReference type="RefSeq" id="WP_151138708.1">
    <property type="nucleotide sequence ID" value="NZ_VZUS01000001.1"/>
</dbReference>
<dbReference type="PROSITE" id="PS00194">
    <property type="entry name" value="THIOREDOXIN_1"/>
    <property type="match status" value="1"/>
</dbReference>
<proteinExistence type="predicted"/>
<evidence type="ECO:0000256" key="2">
    <source>
        <dbReference type="ARBA" id="ARBA00022748"/>
    </source>
</evidence>
<evidence type="ECO:0000313" key="5">
    <source>
        <dbReference type="EMBL" id="KAB1188688.1"/>
    </source>
</evidence>
<dbReference type="GO" id="GO:0017004">
    <property type="term" value="P:cytochrome complex assembly"/>
    <property type="evidence" value="ECO:0007669"/>
    <property type="project" value="UniProtKB-KW"/>
</dbReference>
<dbReference type="InterPro" id="IPR013766">
    <property type="entry name" value="Thioredoxin_domain"/>
</dbReference>
<accession>A0A643JZG6</accession>
<feature type="domain" description="Thioredoxin" evidence="4">
    <location>
        <begin position="54"/>
        <end position="194"/>
    </location>
</feature>
<dbReference type="InterPro" id="IPR013740">
    <property type="entry name" value="Redoxin"/>
</dbReference>
<name>A0A643JZG6_9EURY</name>
<gene>
    <name evidence="5" type="ORF">Hfx1149_11845</name>
</gene>
<evidence type="ECO:0000256" key="3">
    <source>
        <dbReference type="SAM" id="MobiDB-lite"/>
    </source>
</evidence>
<dbReference type="InterPro" id="IPR050553">
    <property type="entry name" value="Thioredoxin_ResA/DsbE_sf"/>
</dbReference>
<dbReference type="CDD" id="cd02966">
    <property type="entry name" value="TlpA_like_family"/>
    <property type="match status" value="1"/>
</dbReference>
<protein>
    <submittedName>
        <fullName evidence="5">TlpA family protein disulfide reductase</fullName>
    </submittedName>
</protein>
<dbReference type="PROSITE" id="PS51352">
    <property type="entry name" value="THIOREDOXIN_2"/>
    <property type="match status" value="1"/>
</dbReference>
<dbReference type="GO" id="GO:0016491">
    <property type="term" value="F:oxidoreductase activity"/>
    <property type="evidence" value="ECO:0007669"/>
    <property type="project" value="InterPro"/>
</dbReference>
<dbReference type="EMBL" id="VZUS01000001">
    <property type="protein sequence ID" value="KAB1188688.1"/>
    <property type="molecule type" value="Genomic_DNA"/>
</dbReference>
<dbReference type="PROSITE" id="PS51257">
    <property type="entry name" value="PROKAR_LIPOPROTEIN"/>
    <property type="match status" value="1"/>
</dbReference>
<sequence>MNRRDVLGLLAGSGVASLAGCLGGGTSGSGGATTEGSESGATETTGSSSDSDAGELPLVVDTIDAQGSTAGDIQVPVEGTATVLDLFATWCAPCVAQMESLRSLHTEFGGDVAFVSVTNERLGGGLTMDDIRDWWSEHDGNWVVGHDPESRLMRAVRAGGLPFLVVFDATGEITWTHRGLASESNLRQAIEDAR</sequence>
<dbReference type="Pfam" id="PF08534">
    <property type="entry name" value="Redoxin"/>
    <property type="match status" value="1"/>
</dbReference>
<dbReference type="InterPro" id="IPR017937">
    <property type="entry name" value="Thioredoxin_CS"/>
</dbReference>
<dbReference type="SUPFAM" id="SSF52833">
    <property type="entry name" value="Thioredoxin-like"/>
    <property type="match status" value="1"/>
</dbReference>
<organism evidence="5">
    <name type="scientific">Haloferax sp. CBA1149</name>
    <dbReference type="NCBI Taxonomy" id="2650753"/>
    <lineage>
        <taxon>Archaea</taxon>
        <taxon>Methanobacteriati</taxon>
        <taxon>Methanobacteriota</taxon>
        <taxon>Stenosarchaea group</taxon>
        <taxon>Halobacteria</taxon>
        <taxon>Halobacteriales</taxon>
        <taxon>Haloferacaceae</taxon>
        <taxon>Haloferax</taxon>
    </lineage>
</organism>